<dbReference type="PANTHER" id="PTHR11360">
    <property type="entry name" value="MONOCARBOXYLATE TRANSPORTER"/>
    <property type="match status" value="1"/>
</dbReference>
<evidence type="ECO:0008006" key="5">
    <source>
        <dbReference type="Google" id="ProtNLM"/>
    </source>
</evidence>
<keyword evidence="1" id="KW-0472">Membrane</keyword>
<evidence type="ECO:0000313" key="4">
    <source>
        <dbReference type="Proteomes" id="UP000663829"/>
    </source>
</evidence>
<feature type="transmembrane region" description="Helical" evidence="1">
    <location>
        <begin position="616"/>
        <end position="635"/>
    </location>
</feature>
<organism evidence="2 4">
    <name type="scientific">Didymodactylos carnosus</name>
    <dbReference type="NCBI Taxonomy" id="1234261"/>
    <lineage>
        <taxon>Eukaryota</taxon>
        <taxon>Metazoa</taxon>
        <taxon>Spiralia</taxon>
        <taxon>Gnathifera</taxon>
        <taxon>Rotifera</taxon>
        <taxon>Eurotatoria</taxon>
        <taxon>Bdelloidea</taxon>
        <taxon>Philodinida</taxon>
        <taxon>Philodinidae</taxon>
        <taxon>Didymodactylos</taxon>
    </lineage>
</organism>
<feature type="transmembrane region" description="Helical" evidence="1">
    <location>
        <begin position="102"/>
        <end position="121"/>
    </location>
</feature>
<dbReference type="OrthoDB" id="6499973at2759"/>
<evidence type="ECO:0000313" key="3">
    <source>
        <dbReference type="EMBL" id="CAF3723760.1"/>
    </source>
</evidence>
<evidence type="ECO:0000256" key="1">
    <source>
        <dbReference type="SAM" id="Phobius"/>
    </source>
</evidence>
<dbReference type="PANTHER" id="PTHR11360:SF286">
    <property type="entry name" value="GH22266P"/>
    <property type="match status" value="1"/>
</dbReference>
<feature type="transmembrane region" description="Helical" evidence="1">
    <location>
        <begin position="490"/>
        <end position="511"/>
    </location>
</feature>
<feature type="transmembrane region" description="Helical" evidence="1">
    <location>
        <begin position="468"/>
        <end position="484"/>
    </location>
</feature>
<feature type="transmembrane region" description="Helical" evidence="1">
    <location>
        <begin position="523"/>
        <end position="542"/>
    </location>
</feature>
<dbReference type="Pfam" id="PF07690">
    <property type="entry name" value="MFS_1"/>
    <property type="match status" value="1"/>
</dbReference>
<feature type="transmembrane region" description="Helical" evidence="1">
    <location>
        <begin position="74"/>
        <end position="96"/>
    </location>
</feature>
<dbReference type="EMBL" id="CAJNOQ010002254">
    <property type="protein sequence ID" value="CAF0947736.1"/>
    <property type="molecule type" value="Genomic_DNA"/>
</dbReference>
<feature type="transmembrane region" description="Helical" evidence="1">
    <location>
        <begin position="554"/>
        <end position="578"/>
    </location>
</feature>
<dbReference type="Gene3D" id="1.20.1250.20">
    <property type="entry name" value="MFS general substrate transporter like domains"/>
    <property type="match status" value="2"/>
</dbReference>
<dbReference type="InterPro" id="IPR050327">
    <property type="entry name" value="Proton-linked_MCT"/>
</dbReference>
<sequence>MGKKKTENTIDETLQLNKTNGDLPQYEYVTNPPDGGFGWVIALAAMMCNLVCDGTLFAFGAMKPYLKDSFQTSDMLILMVGSIPCGVYLLVGPIVSGLANKFGCRLIIIIGSIGAAACMLLSTWSKTVYHMMIIYGIFGGIFFGMVYLPSVVMVSFYFDKKRAVANGLVTAGTGIGALSFGPLANFLFSKFGWQIGMYIFAGMMLSCILFGAIMIPLKPQKIPIEYAEPETLPVYNDKSRLPPYSDLENNTKASLLSPIASNDLRTSGGSTAIVPGTDDIAPLVNNSSRARTISTSSKASSGAARMNLSVITNPEDAGRALYRKDIFLSSTHNLNRSPSTHNLSIETGAGKYMASATNIPAQIQQEEAENRKPSRLKAFMDILVAMLDFSILKNKQMLLICIGNIFSMLGYYLPIMCLVSFAIDDLKVPQAKASFLLTVFGAANTIGRFASGWLIFIPYLNSLRVHNGLLFLAGILTCMAAYAYNFTTAALYAGLCGFAIAPHMSLLPSIICDVVGLDRYTNAFGILFLFRGVTSIIGPPAAGYVKDATSRYDMAFAIGGAMIIIAACFHFTLGCFGLSKAEQSATAIQDEPRGPVTDDEEIHPMKTTLTDKTRNHVIEMISTFLLPIFVFVILLKSTFELNDVRFEHLMSLTCNTPVITLHVFSGTENPTWSININQLQTLKNIANQNSIIPSSITSRIMGYQGFSIMCSLIDRVFINGRADIELYLLSTGRHHLSSSIIEHVQAHVGEIIPQGEIDSAFEPNVDCNKVPIRGTDGVPVYDPKTDDGGCFVQKQTLNNCYAYGTDIVTNTFPQPGRGSGKKWLANTCKEMGAASVRDNLIFNGTKLPNNQPKEGHYVALLIWPDTNFHWIRKDANGYWSHKPGGTPVTNVDNTGTKITDPSKSDFAPWTQFCAYYIAKPSNLTIN</sequence>
<dbReference type="CDD" id="cd17352">
    <property type="entry name" value="MFS_MCT_SLC16"/>
    <property type="match status" value="1"/>
</dbReference>
<dbReference type="Proteomes" id="UP000681722">
    <property type="component" value="Unassembled WGS sequence"/>
</dbReference>
<comment type="caution">
    <text evidence="2">The sequence shown here is derived from an EMBL/GenBank/DDBJ whole genome shotgun (WGS) entry which is preliminary data.</text>
</comment>
<keyword evidence="1" id="KW-0812">Transmembrane</keyword>
<dbReference type="GO" id="GO:0008028">
    <property type="term" value="F:monocarboxylic acid transmembrane transporter activity"/>
    <property type="evidence" value="ECO:0007669"/>
    <property type="project" value="TreeGrafter"/>
</dbReference>
<dbReference type="Proteomes" id="UP000663829">
    <property type="component" value="Unassembled WGS sequence"/>
</dbReference>
<feature type="transmembrane region" description="Helical" evidence="1">
    <location>
        <begin position="195"/>
        <end position="217"/>
    </location>
</feature>
<dbReference type="InterPro" id="IPR011701">
    <property type="entry name" value="MFS"/>
</dbReference>
<evidence type="ECO:0000313" key="2">
    <source>
        <dbReference type="EMBL" id="CAF0947736.1"/>
    </source>
</evidence>
<feature type="transmembrane region" description="Helical" evidence="1">
    <location>
        <begin position="37"/>
        <end position="62"/>
    </location>
</feature>
<accession>A0A814CW89</accession>
<feature type="transmembrane region" description="Helical" evidence="1">
    <location>
        <begin position="435"/>
        <end position="456"/>
    </location>
</feature>
<name>A0A814CW89_9BILA</name>
<dbReference type="AlphaFoldDB" id="A0A814CW89"/>
<dbReference type="SUPFAM" id="SSF103473">
    <property type="entry name" value="MFS general substrate transporter"/>
    <property type="match status" value="1"/>
</dbReference>
<proteinExistence type="predicted"/>
<gene>
    <name evidence="2" type="ORF">GPM918_LOCUS11067</name>
    <name evidence="3" type="ORF">SRO942_LOCUS11068</name>
</gene>
<keyword evidence="1" id="KW-1133">Transmembrane helix</keyword>
<dbReference type="InterPro" id="IPR036259">
    <property type="entry name" value="MFS_trans_sf"/>
</dbReference>
<protein>
    <recommendedName>
        <fullName evidence="5">Major facilitator superfamily (MFS) profile domain-containing protein</fullName>
    </recommendedName>
</protein>
<keyword evidence="4" id="KW-1185">Reference proteome</keyword>
<feature type="transmembrane region" description="Helical" evidence="1">
    <location>
        <begin position="397"/>
        <end position="423"/>
    </location>
</feature>
<feature type="transmembrane region" description="Helical" evidence="1">
    <location>
        <begin position="133"/>
        <end position="158"/>
    </location>
</feature>
<dbReference type="EMBL" id="CAJOBC010002254">
    <property type="protein sequence ID" value="CAF3723760.1"/>
    <property type="molecule type" value="Genomic_DNA"/>
</dbReference>
<reference evidence="2" key="1">
    <citation type="submission" date="2021-02" db="EMBL/GenBank/DDBJ databases">
        <authorList>
            <person name="Nowell W R."/>
        </authorList>
    </citation>
    <scope>NUCLEOTIDE SEQUENCE</scope>
</reference>